<sequence length="102" mass="11551">MTGGRRSLYVAHLLVEVDDAVARWGEGERFEDEWDLGPRLIYCWRLDSGVCVALDRLEHLDVPGFGFYMRADDEVPAAMRSVLEEFLDGAKIARETVAETAF</sequence>
<dbReference type="EMBL" id="JBIUYY010000009">
    <property type="protein sequence ID" value="MFJ2823783.1"/>
    <property type="molecule type" value="Genomic_DNA"/>
</dbReference>
<organism evidence="1 2">
    <name type="scientific">Streptomyces toxytricini</name>
    <name type="common">Actinomyces toxytricini</name>
    <dbReference type="NCBI Taxonomy" id="67369"/>
    <lineage>
        <taxon>Bacteria</taxon>
        <taxon>Bacillati</taxon>
        <taxon>Actinomycetota</taxon>
        <taxon>Actinomycetes</taxon>
        <taxon>Kitasatosporales</taxon>
        <taxon>Streptomycetaceae</taxon>
        <taxon>Streptomyces</taxon>
    </lineage>
</organism>
<keyword evidence="2" id="KW-1185">Reference proteome</keyword>
<reference evidence="1 2" key="1">
    <citation type="submission" date="2024-10" db="EMBL/GenBank/DDBJ databases">
        <title>The Natural Products Discovery Center: Release of the First 8490 Sequenced Strains for Exploring Actinobacteria Biosynthetic Diversity.</title>
        <authorList>
            <person name="Kalkreuter E."/>
            <person name="Kautsar S.A."/>
            <person name="Yang D."/>
            <person name="Bader C.D."/>
            <person name="Teijaro C.N."/>
            <person name="Fluegel L."/>
            <person name="Davis C.M."/>
            <person name="Simpson J.R."/>
            <person name="Lauterbach L."/>
            <person name="Steele A.D."/>
            <person name="Gui C."/>
            <person name="Meng S."/>
            <person name="Li G."/>
            <person name="Viehrig K."/>
            <person name="Ye F."/>
            <person name="Su P."/>
            <person name="Kiefer A.F."/>
            <person name="Nichols A."/>
            <person name="Cepeda A.J."/>
            <person name="Yan W."/>
            <person name="Fan B."/>
            <person name="Jiang Y."/>
            <person name="Adhikari A."/>
            <person name="Zheng C.-J."/>
            <person name="Schuster L."/>
            <person name="Cowan T.M."/>
            <person name="Smanski M.J."/>
            <person name="Chevrette M.G."/>
            <person name="De Carvalho L.P.S."/>
            <person name="Shen B."/>
        </authorList>
    </citation>
    <scope>NUCLEOTIDE SEQUENCE [LARGE SCALE GENOMIC DNA]</scope>
    <source>
        <strain evidence="1 2">NPDC087220</strain>
    </source>
</reference>
<protein>
    <submittedName>
        <fullName evidence="1">Uncharacterized protein</fullName>
    </submittedName>
</protein>
<gene>
    <name evidence="1" type="ORF">ACIO7M_22105</name>
</gene>
<dbReference type="RefSeq" id="WP_402383552.1">
    <property type="nucleotide sequence ID" value="NZ_JBIUYY010000009.1"/>
</dbReference>
<comment type="caution">
    <text evidence="1">The sequence shown here is derived from an EMBL/GenBank/DDBJ whole genome shotgun (WGS) entry which is preliminary data.</text>
</comment>
<proteinExistence type="predicted"/>
<evidence type="ECO:0000313" key="2">
    <source>
        <dbReference type="Proteomes" id="UP001617351"/>
    </source>
</evidence>
<dbReference type="Proteomes" id="UP001617351">
    <property type="component" value="Unassembled WGS sequence"/>
</dbReference>
<evidence type="ECO:0000313" key="1">
    <source>
        <dbReference type="EMBL" id="MFJ2823783.1"/>
    </source>
</evidence>
<accession>A0ABW8EMA9</accession>
<name>A0ABW8EMA9_STRT5</name>